<dbReference type="Proteomes" id="UP001055025">
    <property type="component" value="Unassembled WGS sequence"/>
</dbReference>
<organism evidence="1 2">
    <name type="scientific">Granulimonas faecalis</name>
    <dbReference type="NCBI Taxonomy" id="2894155"/>
    <lineage>
        <taxon>Bacteria</taxon>
        <taxon>Bacillati</taxon>
        <taxon>Actinomycetota</taxon>
        <taxon>Coriobacteriia</taxon>
        <taxon>Coriobacteriales</taxon>
        <taxon>Kribbibacteriaceae</taxon>
        <taxon>Granulimonas</taxon>
    </lineage>
</organism>
<reference evidence="1" key="1">
    <citation type="journal article" date="2022" name="Int. J. Syst. Evol. Microbiol.">
        <title>Granulimonas faecalis gen. nov., sp. nov., and Leptogranulimonas caecicola gen. nov., sp. nov., novel lactate-producing Atopobiaceae bacteria isolated from mouse intestines, and an emended description of the family Atopobiaceae.</title>
        <authorList>
            <person name="Morinaga K."/>
            <person name="Kusada H."/>
            <person name="Sakamoto S."/>
            <person name="Murakami T."/>
            <person name="Toyoda A."/>
            <person name="Mori H."/>
            <person name="Meng X.Y."/>
            <person name="Takashino M."/>
            <person name="Murotomi K."/>
            <person name="Tamaki H."/>
        </authorList>
    </citation>
    <scope>NUCLEOTIDE SEQUENCE</scope>
    <source>
        <strain evidence="1">OPF53</strain>
    </source>
</reference>
<dbReference type="PANTHER" id="PTHR18901:SF38">
    <property type="entry name" value="PSEUDOURIDINE-5'-PHOSPHATASE"/>
    <property type="match status" value="1"/>
</dbReference>
<gene>
    <name evidence="1" type="ORF">ATOP_13840</name>
</gene>
<name>A0AAV5B2S5_9ACTN</name>
<dbReference type="SFLD" id="SFLDG01129">
    <property type="entry name" value="C1.5:_HAD__Beta-PGM__Phosphata"/>
    <property type="match status" value="1"/>
</dbReference>
<protein>
    <submittedName>
        <fullName evidence="1">Phosphoglycolate phosphatase</fullName>
    </submittedName>
</protein>
<keyword evidence="2" id="KW-1185">Reference proteome</keyword>
<dbReference type="PANTHER" id="PTHR18901">
    <property type="entry name" value="2-DEOXYGLUCOSE-6-PHOSPHATE PHOSPHATASE 2"/>
    <property type="match status" value="1"/>
</dbReference>
<dbReference type="Gene3D" id="1.10.150.240">
    <property type="entry name" value="Putative phosphatase, domain 2"/>
    <property type="match status" value="1"/>
</dbReference>
<proteinExistence type="predicted"/>
<dbReference type="EMBL" id="BQKC01000001">
    <property type="protein sequence ID" value="GJM55729.1"/>
    <property type="molecule type" value="Genomic_DNA"/>
</dbReference>
<evidence type="ECO:0000313" key="2">
    <source>
        <dbReference type="Proteomes" id="UP001055025"/>
    </source>
</evidence>
<dbReference type="AlphaFoldDB" id="A0AAV5B2S5"/>
<dbReference type="NCBIfam" id="TIGR01509">
    <property type="entry name" value="HAD-SF-IA-v3"/>
    <property type="match status" value="1"/>
</dbReference>
<dbReference type="GO" id="GO:0016791">
    <property type="term" value="F:phosphatase activity"/>
    <property type="evidence" value="ECO:0007669"/>
    <property type="project" value="TreeGrafter"/>
</dbReference>
<dbReference type="SFLD" id="SFLDS00003">
    <property type="entry name" value="Haloacid_Dehalogenase"/>
    <property type="match status" value="1"/>
</dbReference>
<dbReference type="InterPro" id="IPR006439">
    <property type="entry name" value="HAD-SF_hydro_IA"/>
</dbReference>
<dbReference type="Pfam" id="PF00702">
    <property type="entry name" value="Hydrolase"/>
    <property type="match status" value="1"/>
</dbReference>
<dbReference type="SUPFAM" id="SSF56784">
    <property type="entry name" value="HAD-like"/>
    <property type="match status" value="1"/>
</dbReference>
<dbReference type="CDD" id="cd07505">
    <property type="entry name" value="HAD_BPGM-like"/>
    <property type="match status" value="1"/>
</dbReference>
<dbReference type="InterPro" id="IPR023198">
    <property type="entry name" value="PGP-like_dom2"/>
</dbReference>
<dbReference type="InterPro" id="IPR023214">
    <property type="entry name" value="HAD_sf"/>
</dbReference>
<accession>A0AAV5B2S5</accession>
<evidence type="ECO:0000313" key="1">
    <source>
        <dbReference type="EMBL" id="GJM55729.1"/>
    </source>
</evidence>
<comment type="caution">
    <text evidence="1">The sequence shown here is derived from an EMBL/GenBank/DDBJ whole genome shotgun (WGS) entry which is preliminary data.</text>
</comment>
<dbReference type="Gene3D" id="3.40.50.1000">
    <property type="entry name" value="HAD superfamily/HAD-like"/>
    <property type="match status" value="1"/>
</dbReference>
<sequence>MTLTGPADLAPGRTPFTAAIFDFDGTIAESSHVWRLVDETFLSRRGIAYEPGFSAQLAARGFREGARWVIGTYGLPDTVEQVCDEWNDLGSALYRDRVRLRPGAEDYIRALRAAGVACALATNNDAAVLDALKPRVDVDSLFDLRVHGAEVGRDKRWPDIYVETARRMGREPGRTVVFEDIPAGLRSAASAGFTAVGVRSDDPTQDLDAVSAEATLVIDGWERLTAR</sequence>
<dbReference type="RefSeq" id="WP_135978779.1">
    <property type="nucleotide sequence ID" value="NZ_BQKC01000001.1"/>
</dbReference>
<dbReference type="InterPro" id="IPR036412">
    <property type="entry name" value="HAD-like_sf"/>
</dbReference>